<dbReference type="RefSeq" id="WP_130173584.1">
    <property type="nucleotide sequence ID" value="NZ_JAHPUC010000003.1"/>
</dbReference>
<dbReference type="GO" id="GO:0000160">
    <property type="term" value="P:phosphorelay signal transduction system"/>
    <property type="evidence" value="ECO:0007669"/>
    <property type="project" value="UniProtKB-KW"/>
</dbReference>
<gene>
    <name evidence="8" type="ORF">EXD98_13625</name>
</gene>
<evidence type="ECO:0000256" key="3">
    <source>
        <dbReference type="ARBA" id="ARBA00022741"/>
    </source>
</evidence>
<evidence type="ECO:0000313" key="8">
    <source>
        <dbReference type="EMBL" id="RZH27626.1"/>
    </source>
</evidence>
<dbReference type="SMART" id="SM00387">
    <property type="entry name" value="HATPase_c"/>
    <property type="match status" value="1"/>
</dbReference>
<keyword evidence="3" id="KW-0547">Nucleotide-binding</keyword>
<dbReference type="Gene3D" id="3.30.565.10">
    <property type="entry name" value="Histidine kinase-like ATPase, C-terminal domain"/>
    <property type="match status" value="2"/>
</dbReference>
<accession>A0AAE8G940</accession>
<dbReference type="GO" id="GO:0016301">
    <property type="term" value="F:kinase activity"/>
    <property type="evidence" value="ECO:0007669"/>
    <property type="project" value="UniProtKB-KW"/>
</dbReference>
<feature type="domain" description="Histidine kinase" evidence="7">
    <location>
        <begin position="508"/>
        <end position="729"/>
    </location>
</feature>
<dbReference type="InterPro" id="IPR003594">
    <property type="entry name" value="HATPase_dom"/>
</dbReference>
<keyword evidence="6" id="KW-0902">Two-component regulatory system</keyword>
<evidence type="ECO:0000259" key="7">
    <source>
        <dbReference type="PROSITE" id="PS50109"/>
    </source>
</evidence>
<protein>
    <submittedName>
        <fullName evidence="8">Sensor histidine kinase</fullName>
    </submittedName>
</protein>
<dbReference type="InterPro" id="IPR036890">
    <property type="entry name" value="HATPase_C_sf"/>
</dbReference>
<evidence type="ECO:0000313" key="9">
    <source>
        <dbReference type="Proteomes" id="UP000294065"/>
    </source>
</evidence>
<dbReference type="EMBL" id="SGTH01000005">
    <property type="protein sequence ID" value="RZH27626.1"/>
    <property type="molecule type" value="Genomic_DNA"/>
</dbReference>
<comment type="caution">
    <text evidence="8">The sequence shown here is derived from an EMBL/GenBank/DDBJ whole genome shotgun (WGS) entry which is preliminary data.</text>
</comment>
<evidence type="ECO:0000256" key="2">
    <source>
        <dbReference type="ARBA" id="ARBA00022679"/>
    </source>
</evidence>
<dbReference type="Proteomes" id="UP000294065">
    <property type="component" value="Unassembled WGS sequence"/>
</dbReference>
<dbReference type="PANTHER" id="PTHR43065">
    <property type="entry name" value="SENSOR HISTIDINE KINASE"/>
    <property type="match status" value="1"/>
</dbReference>
<evidence type="ECO:0000256" key="1">
    <source>
        <dbReference type="ARBA" id="ARBA00022553"/>
    </source>
</evidence>
<dbReference type="AlphaFoldDB" id="A0AAE8G940"/>
<keyword evidence="2" id="KW-0808">Transferase</keyword>
<dbReference type="GO" id="GO:0005524">
    <property type="term" value="F:ATP binding"/>
    <property type="evidence" value="ECO:0007669"/>
    <property type="project" value="UniProtKB-KW"/>
</dbReference>
<evidence type="ECO:0000256" key="5">
    <source>
        <dbReference type="ARBA" id="ARBA00022840"/>
    </source>
</evidence>
<evidence type="ECO:0000256" key="6">
    <source>
        <dbReference type="ARBA" id="ARBA00023012"/>
    </source>
</evidence>
<dbReference type="PROSITE" id="PS50109">
    <property type="entry name" value="HIS_KIN"/>
    <property type="match status" value="1"/>
</dbReference>
<organism evidence="8 9">
    <name type="scientific">Acinetobacter pittii</name>
    <name type="common">Acinetobacter genomosp. 3</name>
    <dbReference type="NCBI Taxonomy" id="48296"/>
    <lineage>
        <taxon>Bacteria</taxon>
        <taxon>Pseudomonadati</taxon>
        <taxon>Pseudomonadota</taxon>
        <taxon>Gammaproteobacteria</taxon>
        <taxon>Moraxellales</taxon>
        <taxon>Moraxellaceae</taxon>
        <taxon>Acinetobacter</taxon>
        <taxon>Acinetobacter calcoaceticus/baumannii complex</taxon>
    </lineage>
</organism>
<name>A0AAE8G940_ACIPI</name>
<dbReference type="SUPFAM" id="SSF55874">
    <property type="entry name" value="ATPase domain of HSP90 chaperone/DNA topoisomerase II/histidine kinase"/>
    <property type="match status" value="2"/>
</dbReference>
<proteinExistence type="predicted"/>
<reference evidence="8 9" key="1">
    <citation type="submission" date="2019-02" db="EMBL/GenBank/DDBJ databases">
        <title>The Batch Genome Submission of Acinetobacter spp. strains.</title>
        <authorList>
            <person name="Qin J."/>
            <person name="Hu Y."/>
            <person name="Ye H."/>
            <person name="Wei L."/>
            <person name="Feng Y."/>
            <person name="Zong Z."/>
        </authorList>
    </citation>
    <scope>NUCLEOTIDE SEQUENCE [LARGE SCALE GENOMIC DNA]</scope>
    <source>
        <strain evidence="8 9">WCHAP100012</strain>
    </source>
</reference>
<sequence>MSDQILEENKVTGAYKIRPAGRHLLTIGRDLIQDNNAALIELIKNAFDADSPDIIISFSMKEDRSFYKIIIEDHGHGMNRDTIITKWMVPSTADKLNRKYSPKGRVLQGRKGIGRYAAAILGKDLLLESIDENGQKTTAFIEWQQFENAQFLDDVEILIESTQTTDSPGTTLIITGDQNGLEEWSDKKLQDLQFQIKKLMSPLNKEIQANENDEFDVYICQNHFVQFPDQIIKEKIEPFPLIDMFDYRISGKLNENGDGIFQFYTQKSSTHNFNEEISFSLGRPTNCGKLEFDISVFDREIESLDQLIQRGVKHNSNTFFSRQETRKLLDDYNGIGVFRNGFRIRPLGDADFDWLKLNKQRIQNPSQKIGSNQVIGHINIESEEQSHLIEKSARDGLKENLAFDNLKKISTQVIELLELRRFEIRRKLGISRPAVKIEQELELLYSFKDFGDEIVNTLKSKGLDSASTEAVSKLLFNKSKEISKAADNLQKTIAMYQGQATVGNIINLVLHEGRLPLSAIKSNIKYFKKRHNEFLETLDESKLNDSIPFATEISKNAESFSNLFSRLDPLAYKNRDKVENIKIYNELVSVISMFANDLNEKGISYSITGSQTVEFECWAQDLRSIFINLIQNSIYWMHEKDSPEKKINIHIGEENGVLDFIDYKDSGPGIDKSINDKNLIFEPQFTTKKDGMGLGLAIAGEAAQRNGLHLSIFDVPIGVYFRIDIVDNSHINKGV</sequence>
<dbReference type="Pfam" id="PF02518">
    <property type="entry name" value="HATPase_c"/>
    <property type="match status" value="1"/>
</dbReference>
<evidence type="ECO:0000256" key="4">
    <source>
        <dbReference type="ARBA" id="ARBA00022777"/>
    </source>
</evidence>
<keyword evidence="5" id="KW-0067">ATP-binding</keyword>
<keyword evidence="1" id="KW-0597">Phosphoprotein</keyword>
<dbReference type="Pfam" id="PF13589">
    <property type="entry name" value="HATPase_c_3"/>
    <property type="match status" value="1"/>
</dbReference>
<dbReference type="PANTHER" id="PTHR43065:SF10">
    <property type="entry name" value="PEROXIDE STRESS-ACTIVATED HISTIDINE KINASE MAK3"/>
    <property type="match status" value="1"/>
</dbReference>
<keyword evidence="4 8" id="KW-0418">Kinase</keyword>
<dbReference type="InterPro" id="IPR005467">
    <property type="entry name" value="His_kinase_dom"/>
</dbReference>